<feature type="compositionally biased region" description="Basic and acidic residues" evidence="1">
    <location>
        <begin position="31"/>
        <end position="51"/>
    </location>
</feature>
<dbReference type="EMBL" id="JAGMUU010000002">
    <property type="protein sequence ID" value="KAH7159439.1"/>
    <property type="molecule type" value="Genomic_DNA"/>
</dbReference>
<evidence type="ECO:0000256" key="1">
    <source>
        <dbReference type="SAM" id="MobiDB-lite"/>
    </source>
</evidence>
<organism evidence="2 3">
    <name type="scientific">Dactylonectria estremocensis</name>
    <dbReference type="NCBI Taxonomy" id="1079267"/>
    <lineage>
        <taxon>Eukaryota</taxon>
        <taxon>Fungi</taxon>
        <taxon>Dikarya</taxon>
        <taxon>Ascomycota</taxon>
        <taxon>Pezizomycotina</taxon>
        <taxon>Sordariomycetes</taxon>
        <taxon>Hypocreomycetidae</taxon>
        <taxon>Hypocreales</taxon>
        <taxon>Nectriaceae</taxon>
        <taxon>Dactylonectria</taxon>
    </lineage>
</organism>
<keyword evidence="3" id="KW-1185">Reference proteome</keyword>
<proteinExistence type="predicted"/>
<sequence length="382" mass="43966">MPNHKRVGSSLLHHPRRSRRIARLLSNDGVTAHHDDESSSADGVDKDGSRDNDDDEYRFEGDNKSQSGDDEQINALEKDIEEGEDSNDDEDNKRVVTIIPHEALRHLGGVEYEDYKVHMNTLLYPRDLMANNARTWFKSREKEFIRASKDWESFVATLMPKIMAFDSTIPELLPKDVIFRVYQVVRFRKDQRPYKSHFPAPFSRTGRRRPYACYYIQLGPGSSYVGGGLWAPEPATIHLLRESIDERPEAWRQLLNSETFRDTFLSQATVGVEGALKAFVGVNKKRALKTKLKGYDRDHRDIQLLKLRNYHVTKTVDDAIFMAEDGQKIINIISILHPFVRNPWVRVRVRLIRSLGETIVIVAALAQIFPSHINKTCRQASR</sequence>
<dbReference type="InterPro" id="IPR012808">
    <property type="entry name" value="CHP02453"/>
</dbReference>
<evidence type="ECO:0000313" key="3">
    <source>
        <dbReference type="Proteomes" id="UP000717696"/>
    </source>
</evidence>
<feature type="region of interest" description="Disordered" evidence="1">
    <location>
        <begin position="24"/>
        <end position="71"/>
    </location>
</feature>
<protein>
    <submittedName>
        <fullName evidence="2">Uncharacterized protein</fullName>
    </submittedName>
</protein>
<name>A0A9P9FD20_9HYPO</name>
<dbReference type="PANTHER" id="PTHR36452">
    <property type="entry name" value="CHROMOSOME 12, WHOLE GENOME SHOTGUN SEQUENCE"/>
    <property type="match status" value="1"/>
</dbReference>
<accession>A0A9P9FD20</accession>
<dbReference type="Proteomes" id="UP000717696">
    <property type="component" value="Unassembled WGS sequence"/>
</dbReference>
<dbReference type="Pfam" id="PF09365">
    <property type="entry name" value="DUF2461"/>
    <property type="match status" value="1"/>
</dbReference>
<reference evidence="2" key="1">
    <citation type="journal article" date="2021" name="Nat. Commun.">
        <title>Genetic determinants of endophytism in the Arabidopsis root mycobiome.</title>
        <authorList>
            <person name="Mesny F."/>
            <person name="Miyauchi S."/>
            <person name="Thiergart T."/>
            <person name="Pickel B."/>
            <person name="Atanasova L."/>
            <person name="Karlsson M."/>
            <person name="Huettel B."/>
            <person name="Barry K.W."/>
            <person name="Haridas S."/>
            <person name="Chen C."/>
            <person name="Bauer D."/>
            <person name="Andreopoulos W."/>
            <person name="Pangilinan J."/>
            <person name="LaButti K."/>
            <person name="Riley R."/>
            <person name="Lipzen A."/>
            <person name="Clum A."/>
            <person name="Drula E."/>
            <person name="Henrissat B."/>
            <person name="Kohler A."/>
            <person name="Grigoriev I.V."/>
            <person name="Martin F.M."/>
            <person name="Hacquard S."/>
        </authorList>
    </citation>
    <scope>NUCLEOTIDE SEQUENCE</scope>
    <source>
        <strain evidence="2">MPI-CAGE-AT-0021</strain>
    </source>
</reference>
<dbReference type="PANTHER" id="PTHR36452:SF1">
    <property type="entry name" value="DUF2461 DOMAIN-CONTAINING PROTEIN"/>
    <property type="match status" value="1"/>
</dbReference>
<gene>
    <name evidence="2" type="ORF">B0J13DRAFT_433469</name>
</gene>
<comment type="caution">
    <text evidence="2">The sequence shown here is derived from an EMBL/GenBank/DDBJ whole genome shotgun (WGS) entry which is preliminary data.</text>
</comment>
<dbReference type="OrthoDB" id="2537769at2759"/>
<evidence type="ECO:0000313" key="2">
    <source>
        <dbReference type="EMBL" id="KAH7159439.1"/>
    </source>
</evidence>
<dbReference type="NCBIfam" id="TIGR02453">
    <property type="entry name" value="TIGR02453 family protein"/>
    <property type="match status" value="1"/>
</dbReference>
<dbReference type="AlphaFoldDB" id="A0A9P9FD20"/>